<dbReference type="AlphaFoldDB" id="A0AAV3X9S9"/>
<dbReference type="EMBL" id="BLAY01000028">
    <property type="protein sequence ID" value="GET37470.1"/>
    <property type="molecule type" value="Genomic_DNA"/>
</dbReference>
<feature type="signal peptide" evidence="1">
    <location>
        <begin position="1"/>
        <end position="28"/>
    </location>
</feature>
<feature type="chain" id="PRO_5043528480" description="PEP-CTERM protein-sorting domain-containing protein" evidence="1">
    <location>
        <begin position="29"/>
        <end position="194"/>
    </location>
</feature>
<gene>
    <name evidence="2" type="ORF">MiSe_22230</name>
</gene>
<dbReference type="PROSITE" id="PS51257">
    <property type="entry name" value="PROKAR_LIPOPROTEIN"/>
    <property type="match status" value="1"/>
</dbReference>
<sequence>MTKFKKLAVTTASVALSCTAIEANPAQAAVFNYDFTVNITSGFLIGNQYSGSFSYDDASPKTSFGGYRPFDFNFNFEGKTFSESDLQIDVGGYGGFFPNEGLVTASIGLYDFPPKPEDFPKIIFLKSDFYSYQGDCVGSVCTDDLGRASFGTVTYNLRSTPPTSVPEPSAVGGLMFLGLSSLLLKGKIASSQGE</sequence>
<evidence type="ECO:0000256" key="1">
    <source>
        <dbReference type="SAM" id="SignalP"/>
    </source>
</evidence>
<evidence type="ECO:0000313" key="3">
    <source>
        <dbReference type="Proteomes" id="UP001050975"/>
    </source>
</evidence>
<comment type="caution">
    <text evidence="2">The sequence shown here is derived from an EMBL/GenBank/DDBJ whole genome shotgun (WGS) entry which is preliminary data.</text>
</comment>
<keyword evidence="1" id="KW-0732">Signal</keyword>
<name>A0AAV3X9S9_9CYAN</name>
<evidence type="ECO:0000313" key="2">
    <source>
        <dbReference type="EMBL" id="GET37470.1"/>
    </source>
</evidence>
<reference evidence="2" key="1">
    <citation type="submission" date="2019-10" db="EMBL/GenBank/DDBJ databases">
        <title>Draft genome sequece of Microseira wollei NIES-4236.</title>
        <authorList>
            <person name="Yamaguchi H."/>
            <person name="Suzuki S."/>
            <person name="Kawachi M."/>
        </authorList>
    </citation>
    <scope>NUCLEOTIDE SEQUENCE</scope>
    <source>
        <strain evidence="2">NIES-4236</strain>
    </source>
</reference>
<keyword evidence="3" id="KW-1185">Reference proteome</keyword>
<evidence type="ECO:0008006" key="4">
    <source>
        <dbReference type="Google" id="ProtNLM"/>
    </source>
</evidence>
<accession>A0AAV3X9S9</accession>
<proteinExistence type="predicted"/>
<protein>
    <recommendedName>
        <fullName evidence="4">PEP-CTERM protein-sorting domain-containing protein</fullName>
    </recommendedName>
</protein>
<organism evidence="2 3">
    <name type="scientific">Microseira wollei NIES-4236</name>
    <dbReference type="NCBI Taxonomy" id="2530354"/>
    <lineage>
        <taxon>Bacteria</taxon>
        <taxon>Bacillati</taxon>
        <taxon>Cyanobacteriota</taxon>
        <taxon>Cyanophyceae</taxon>
        <taxon>Oscillatoriophycideae</taxon>
        <taxon>Aerosakkonematales</taxon>
        <taxon>Aerosakkonemataceae</taxon>
        <taxon>Microseira</taxon>
    </lineage>
</organism>
<dbReference type="RefSeq" id="WP_226578984.1">
    <property type="nucleotide sequence ID" value="NZ_BLAY01000028.1"/>
</dbReference>
<dbReference type="Proteomes" id="UP001050975">
    <property type="component" value="Unassembled WGS sequence"/>
</dbReference>